<feature type="transmembrane region" description="Helical" evidence="5">
    <location>
        <begin position="162"/>
        <end position="183"/>
    </location>
</feature>
<reference evidence="8" key="2">
    <citation type="submission" date="2024-04" db="EMBL/GenBank/DDBJ databases">
        <authorList>
            <person name="Chen Y."/>
            <person name="Shah S."/>
            <person name="Dougan E. K."/>
            <person name="Thang M."/>
            <person name="Chan C."/>
        </authorList>
    </citation>
    <scope>NUCLEOTIDE SEQUENCE [LARGE SCALE GENOMIC DNA]</scope>
</reference>
<evidence type="ECO:0000256" key="1">
    <source>
        <dbReference type="ARBA" id="ARBA00004141"/>
    </source>
</evidence>
<feature type="transmembrane region" description="Helical" evidence="5">
    <location>
        <begin position="204"/>
        <end position="220"/>
    </location>
</feature>
<evidence type="ECO:0000256" key="3">
    <source>
        <dbReference type="ARBA" id="ARBA00022989"/>
    </source>
</evidence>
<feature type="transmembrane region" description="Helical" evidence="5">
    <location>
        <begin position="128"/>
        <end position="147"/>
    </location>
</feature>
<evidence type="ECO:0000313" key="9">
    <source>
        <dbReference type="EMBL" id="CAL4762033.1"/>
    </source>
</evidence>
<dbReference type="GO" id="GO:0097272">
    <property type="term" value="P:ammonium homeostasis"/>
    <property type="evidence" value="ECO:0007669"/>
    <property type="project" value="TreeGrafter"/>
</dbReference>
<dbReference type="SUPFAM" id="SSF111352">
    <property type="entry name" value="Ammonium transporter"/>
    <property type="match status" value="1"/>
</dbReference>
<proteinExistence type="predicted"/>
<organism evidence="7">
    <name type="scientific">Cladocopium goreaui</name>
    <dbReference type="NCBI Taxonomy" id="2562237"/>
    <lineage>
        <taxon>Eukaryota</taxon>
        <taxon>Sar</taxon>
        <taxon>Alveolata</taxon>
        <taxon>Dinophyceae</taxon>
        <taxon>Suessiales</taxon>
        <taxon>Symbiodiniaceae</taxon>
        <taxon>Cladocopium</taxon>
    </lineage>
</organism>
<dbReference type="GO" id="GO:0008519">
    <property type="term" value="F:ammonium channel activity"/>
    <property type="evidence" value="ECO:0007669"/>
    <property type="project" value="InterPro"/>
</dbReference>
<evidence type="ECO:0000313" key="8">
    <source>
        <dbReference type="EMBL" id="CAL1128096.1"/>
    </source>
</evidence>
<feature type="transmembrane region" description="Helical" evidence="5">
    <location>
        <begin position="101"/>
        <end position="121"/>
    </location>
</feature>
<protein>
    <submittedName>
        <fullName evidence="9">Ammonium transporter 3</fullName>
    </submittedName>
</protein>
<sequence length="251" mass="27112">MEEANGDHADDATWVLTSSFVILTMQSGFAMLEMGTCSKGNDVNIMLKNVFDVVCGALAYYMVGYGISYGSPSNGFMGLGDYFVDGDPEDPLKTGLLYSRYIFQFSFAATSTTIVSGSLAMRCRFPVYCIYSFYAVIVYAFVAHWVWAKDGWLAQLGVHDFAGSGAVSLLGAMNGLIGVSMLGPRLGRFDDSRPPSDFKPSSPATILFGLFMLWWGWIGFNCGSSFGITEDKWLVATRAGVSTINATAGSS</sequence>
<evidence type="ECO:0000256" key="5">
    <source>
        <dbReference type="SAM" id="Phobius"/>
    </source>
</evidence>
<dbReference type="InterPro" id="IPR029020">
    <property type="entry name" value="Ammonium/urea_transptr"/>
</dbReference>
<dbReference type="EMBL" id="CAMXCT020000153">
    <property type="protein sequence ID" value="CAL1128096.1"/>
    <property type="molecule type" value="Genomic_DNA"/>
</dbReference>
<comment type="subcellular location">
    <subcellularLocation>
        <location evidence="1">Membrane</location>
        <topology evidence="1">Multi-pass membrane protein</topology>
    </subcellularLocation>
</comment>
<dbReference type="Pfam" id="PF00909">
    <property type="entry name" value="Ammonium_transp"/>
    <property type="match status" value="1"/>
</dbReference>
<evidence type="ECO:0000256" key="2">
    <source>
        <dbReference type="ARBA" id="ARBA00022692"/>
    </source>
</evidence>
<evidence type="ECO:0000259" key="6">
    <source>
        <dbReference type="Pfam" id="PF00909"/>
    </source>
</evidence>
<dbReference type="OrthoDB" id="534912at2759"/>
<dbReference type="Gene3D" id="1.10.3430.10">
    <property type="entry name" value="Ammonium transporter AmtB like domains"/>
    <property type="match status" value="1"/>
</dbReference>
<evidence type="ECO:0000313" key="10">
    <source>
        <dbReference type="Proteomes" id="UP001152797"/>
    </source>
</evidence>
<reference evidence="7" key="1">
    <citation type="submission" date="2022-10" db="EMBL/GenBank/DDBJ databases">
        <authorList>
            <person name="Chen Y."/>
            <person name="Dougan E. K."/>
            <person name="Chan C."/>
            <person name="Rhodes N."/>
            <person name="Thang M."/>
        </authorList>
    </citation>
    <scope>NUCLEOTIDE SEQUENCE</scope>
</reference>
<comment type="caution">
    <text evidence="7">The sequence shown here is derived from an EMBL/GenBank/DDBJ whole genome shotgun (WGS) entry which is preliminary data.</text>
</comment>
<keyword evidence="10" id="KW-1185">Reference proteome</keyword>
<dbReference type="InterPro" id="IPR024041">
    <property type="entry name" value="NH4_transpt_AmtB-like_dom"/>
</dbReference>
<feature type="transmembrane region" description="Helical" evidence="5">
    <location>
        <begin position="12"/>
        <end position="33"/>
    </location>
</feature>
<keyword evidence="2 5" id="KW-0812">Transmembrane</keyword>
<evidence type="ECO:0000313" key="7">
    <source>
        <dbReference type="EMBL" id="CAI3974721.1"/>
    </source>
</evidence>
<accession>A0A9P1FG21</accession>
<dbReference type="AlphaFoldDB" id="A0A9P1FG21"/>
<dbReference type="GO" id="GO:0005886">
    <property type="term" value="C:plasma membrane"/>
    <property type="evidence" value="ECO:0007669"/>
    <property type="project" value="TreeGrafter"/>
</dbReference>
<gene>
    <name evidence="7" type="ORF">C1SCF055_LOCUS3101</name>
</gene>
<dbReference type="PANTHER" id="PTHR11730:SF58">
    <property type="entry name" value="AMMONIUM TRANSPORTER"/>
    <property type="match status" value="1"/>
</dbReference>
<keyword evidence="3 5" id="KW-1133">Transmembrane helix</keyword>
<dbReference type="EMBL" id="CAMXCT010000153">
    <property type="protein sequence ID" value="CAI3974721.1"/>
    <property type="molecule type" value="Genomic_DNA"/>
</dbReference>
<evidence type="ECO:0000256" key="4">
    <source>
        <dbReference type="ARBA" id="ARBA00023136"/>
    </source>
</evidence>
<name>A0A9P1FG21_9DINO</name>
<dbReference type="Proteomes" id="UP001152797">
    <property type="component" value="Unassembled WGS sequence"/>
</dbReference>
<dbReference type="PANTHER" id="PTHR11730">
    <property type="entry name" value="AMMONIUM TRANSPORTER"/>
    <property type="match status" value="1"/>
</dbReference>
<keyword evidence="4 5" id="KW-0472">Membrane</keyword>
<dbReference type="EMBL" id="CAMXCT030000153">
    <property type="protein sequence ID" value="CAL4762033.1"/>
    <property type="molecule type" value="Genomic_DNA"/>
</dbReference>
<feature type="transmembrane region" description="Helical" evidence="5">
    <location>
        <begin position="45"/>
        <end position="67"/>
    </location>
</feature>
<feature type="domain" description="Ammonium transporter AmtB-like" evidence="6">
    <location>
        <begin position="14"/>
        <end position="249"/>
    </location>
</feature>